<sequence length="157" mass="17456">MDLFSNRNRANAQLIEDFQETLINTQPLQIGDHPKEQRSSPSRSKMDKKGVHSPKNVEEATVPAKGTASPIYTVAGKDLSNSLMADTLLKSLLSEKTKEVISVYPKPKPEPPDTEYLGGNDYEIEYKPSIEQFTQDPNKDDDSGMSFESIASHNLDT</sequence>
<organism evidence="2 3">
    <name type="scientific">Solanum commersonii</name>
    <name type="common">Commerson's wild potato</name>
    <name type="synonym">Commerson's nightshade</name>
    <dbReference type="NCBI Taxonomy" id="4109"/>
    <lineage>
        <taxon>Eukaryota</taxon>
        <taxon>Viridiplantae</taxon>
        <taxon>Streptophyta</taxon>
        <taxon>Embryophyta</taxon>
        <taxon>Tracheophyta</taxon>
        <taxon>Spermatophyta</taxon>
        <taxon>Magnoliopsida</taxon>
        <taxon>eudicotyledons</taxon>
        <taxon>Gunneridae</taxon>
        <taxon>Pentapetalae</taxon>
        <taxon>asterids</taxon>
        <taxon>lamiids</taxon>
        <taxon>Solanales</taxon>
        <taxon>Solanaceae</taxon>
        <taxon>Solanoideae</taxon>
        <taxon>Solaneae</taxon>
        <taxon>Solanum</taxon>
    </lineage>
</organism>
<proteinExistence type="predicted"/>
<keyword evidence="3" id="KW-1185">Reference proteome</keyword>
<evidence type="ECO:0000256" key="1">
    <source>
        <dbReference type="SAM" id="MobiDB-lite"/>
    </source>
</evidence>
<comment type="caution">
    <text evidence="2">The sequence shown here is derived from an EMBL/GenBank/DDBJ whole genome shotgun (WGS) entry which is preliminary data.</text>
</comment>
<protein>
    <submittedName>
        <fullName evidence="2">Uncharacterized protein</fullName>
    </submittedName>
</protein>
<dbReference type="EMBL" id="JACXVP010000003">
    <property type="protein sequence ID" value="KAG5614527.1"/>
    <property type="molecule type" value="Genomic_DNA"/>
</dbReference>
<evidence type="ECO:0000313" key="3">
    <source>
        <dbReference type="Proteomes" id="UP000824120"/>
    </source>
</evidence>
<name>A0A9J5ZR72_SOLCO</name>
<dbReference type="AlphaFoldDB" id="A0A9J5ZR72"/>
<feature type="region of interest" description="Disordered" evidence="1">
    <location>
        <begin position="128"/>
        <end position="157"/>
    </location>
</feature>
<dbReference type="Proteomes" id="UP000824120">
    <property type="component" value="Chromosome 3"/>
</dbReference>
<reference evidence="2 3" key="1">
    <citation type="submission" date="2020-09" db="EMBL/GenBank/DDBJ databases">
        <title>De no assembly of potato wild relative species, Solanum commersonii.</title>
        <authorList>
            <person name="Cho K."/>
        </authorList>
    </citation>
    <scope>NUCLEOTIDE SEQUENCE [LARGE SCALE GENOMIC DNA]</scope>
    <source>
        <strain evidence="2">LZ3.2</strain>
        <tissue evidence="2">Leaf</tissue>
    </source>
</reference>
<feature type="compositionally biased region" description="Basic and acidic residues" evidence="1">
    <location>
        <begin position="32"/>
        <end position="58"/>
    </location>
</feature>
<accession>A0A9J5ZR72</accession>
<evidence type="ECO:0000313" key="2">
    <source>
        <dbReference type="EMBL" id="KAG5614527.1"/>
    </source>
</evidence>
<gene>
    <name evidence="2" type="ORF">H5410_014351</name>
</gene>
<feature type="region of interest" description="Disordered" evidence="1">
    <location>
        <begin position="25"/>
        <end position="70"/>
    </location>
</feature>